<keyword evidence="7" id="KW-1185">Reference proteome</keyword>
<dbReference type="EMBL" id="CM026424">
    <property type="protein sequence ID" value="KAG0579088.1"/>
    <property type="molecule type" value="Genomic_DNA"/>
</dbReference>
<dbReference type="GO" id="GO:0006120">
    <property type="term" value="P:mitochondrial electron transport, NADH to ubiquinone"/>
    <property type="evidence" value="ECO:0007669"/>
    <property type="project" value="TreeGrafter"/>
</dbReference>
<dbReference type="InterPro" id="IPR039131">
    <property type="entry name" value="NDUFAF1"/>
</dbReference>
<proteinExistence type="inferred from homology"/>
<evidence type="ECO:0000313" key="6">
    <source>
        <dbReference type="EMBL" id="KAG0579088.1"/>
    </source>
</evidence>
<reference evidence="6" key="1">
    <citation type="submission" date="2020-06" db="EMBL/GenBank/DDBJ databases">
        <title>WGS assembly of Ceratodon purpureus strain R40.</title>
        <authorList>
            <person name="Carey S.B."/>
            <person name="Jenkins J."/>
            <person name="Shu S."/>
            <person name="Lovell J.T."/>
            <person name="Sreedasyam A."/>
            <person name="Maumus F."/>
            <person name="Tiley G.P."/>
            <person name="Fernandez-Pozo N."/>
            <person name="Barry K."/>
            <person name="Chen C."/>
            <person name="Wang M."/>
            <person name="Lipzen A."/>
            <person name="Daum C."/>
            <person name="Saski C.A."/>
            <person name="Payton A.C."/>
            <person name="Mcbreen J.C."/>
            <person name="Conrad R.E."/>
            <person name="Kollar L.M."/>
            <person name="Olsson S."/>
            <person name="Huttunen S."/>
            <person name="Landis J.B."/>
            <person name="Wickett N.J."/>
            <person name="Johnson M.G."/>
            <person name="Rensing S.A."/>
            <person name="Grimwood J."/>
            <person name="Schmutz J."/>
            <person name="Mcdaniel S.F."/>
        </authorList>
    </citation>
    <scope>NUCLEOTIDE SEQUENCE</scope>
    <source>
        <strain evidence="6">R40</strain>
    </source>
</reference>
<dbReference type="Pfam" id="PF08547">
    <property type="entry name" value="CIA30"/>
    <property type="match status" value="1"/>
</dbReference>
<dbReference type="InterPro" id="IPR008979">
    <property type="entry name" value="Galactose-bd-like_sf"/>
</dbReference>
<evidence type="ECO:0000256" key="2">
    <source>
        <dbReference type="ARBA" id="ARBA00007884"/>
    </source>
</evidence>
<dbReference type="SUPFAM" id="SSF49785">
    <property type="entry name" value="Galactose-binding domain-like"/>
    <property type="match status" value="1"/>
</dbReference>
<comment type="similarity">
    <text evidence="2">Belongs to the CIA30 family.</text>
</comment>
<feature type="domain" description="NADH:ubiquinone oxidoreductase intermediate-associated protein 30" evidence="5">
    <location>
        <begin position="34"/>
        <end position="213"/>
    </location>
</feature>
<name>A0A8T0I9E0_CERPU</name>
<evidence type="ECO:0000256" key="1">
    <source>
        <dbReference type="ARBA" id="ARBA00004173"/>
    </source>
</evidence>
<sequence length="229" mass="25088">MLRSLIKASVAASRRAVAWNFNDIAPPAEQLLYRFASAADLSPWEVYSDHEHGGLSKASLELNKEGGQTGVFAGTLSVDIHDDANIRMKRSGFSGMRTSHEDDILDLEPFDTIAFRLKGDGRVYVSNIRTENWIGGLGASASNTWQAFVFAPAGEWSVVRIPLTKYLPTWRGKIIDSNQALNAARVTGMGLSLAADGGPEEAVQGPGQFRLELDWIKAMREFGGTFEHF</sequence>
<dbReference type="PANTHER" id="PTHR13194">
    <property type="entry name" value="COMPLEX I INTERMEDIATE-ASSOCIATED PROTEIN 30"/>
    <property type="match status" value="1"/>
</dbReference>
<dbReference type="GO" id="GO:0032981">
    <property type="term" value="P:mitochondrial respiratory chain complex I assembly"/>
    <property type="evidence" value="ECO:0007669"/>
    <property type="project" value="TreeGrafter"/>
</dbReference>
<comment type="subcellular location">
    <subcellularLocation>
        <location evidence="1">Mitochondrion</location>
    </subcellularLocation>
</comment>
<dbReference type="GO" id="GO:0051082">
    <property type="term" value="F:unfolded protein binding"/>
    <property type="evidence" value="ECO:0007669"/>
    <property type="project" value="TreeGrafter"/>
</dbReference>
<accession>A0A8T0I9E0</accession>
<dbReference type="GO" id="GO:0005739">
    <property type="term" value="C:mitochondrion"/>
    <property type="evidence" value="ECO:0007669"/>
    <property type="project" value="UniProtKB-SubCell"/>
</dbReference>
<gene>
    <name evidence="6" type="ORF">KC19_4G072000</name>
</gene>
<evidence type="ECO:0000313" key="7">
    <source>
        <dbReference type="Proteomes" id="UP000822688"/>
    </source>
</evidence>
<dbReference type="InterPro" id="IPR013857">
    <property type="entry name" value="NADH-UbQ_OxRdtase-assoc_prot30"/>
</dbReference>
<dbReference type="AlphaFoldDB" id="A0A8T0I9E0"/>
<evidence type="ECO:0000259" key="5">
    <source>
        <dbReference type="Pfam" id="PF08547"/>
    </source>
</evidence>
<evidence type="ECO:0000256" key="3">
    <source>
        <dbReference type="ARBA" id="ARBA00023128"/>
    </source>
</evidence>
<evidence type="ECO:0000256" key="4">
    <source>
        <dbReference type="ARBA" id="ARBA00023186"/>
    </source>
</evidence>
<organism evidence="6 7">
    <name type="scientific">Ceratodon purpureus</name>
    <name type="common">Fire moss</name>
    <name type="synonym">Dicranum purpureum</name>
    <dbReference type="NCBI Taxonomy" id="3225"/>
    <lineage>
        <taxon>Eukaryota</taxon>
        <taxon>Viridiplantae</taxon>
        <taxon>Streptophyta</taxon>
        <taxon>Embryophyta</taxon>
        <taxon>Bryophyta</taxon>
        <taxon>Bryophytina</taxon>
        <taxon>Bryopsida</taxon>
        <taxon>Dicranidae</taxon>
        <taxon>Pseudoditrichales</taxon>
        <taxon>Ditrichaceae</taxon>
        <taxon>Ceratodon</taxon>
    </lineage>
</organism>
<dbReference type="Proteomes" id="UP000822688">
    <property type="component" value="Chromosome 4"/>
</dbReference>
<protein>
    <recommendedName>
        <fullName evidence="5">NADH:ubiquinone oxidoreductase intermediate-associated protein 30 domain-containing protein</fullName>
    </recommendedName>
</protein>
<dbReference type="PANTHER" id="PTHR13194:SF18">
    <property type="entry name" value="COMPLEX I INTERMEDIATE-ASSOCIATED PROTEIN 30, MITOCHONDRIAL"/>
    <property type="match status" value="1"/>
</dbReference>
<keyword evidence="4" id="KW-0143">Chaperone</keyword>
<keyword evidence="3" id="KW-0496">Mitochondrion</keyword>
<comment type="caution">
    <text evidence="6">The sequence shown here is derived from an EMBL/GenBank/DDBJ whole genome shotgun (WGS) entry which is preliminary data.</text>
</comment>